<organism evidence="12 13">
    <name type="scientific">Alteracholeplasma palmae (strain ATCC 49389 / J233)</name>
    <name type="common">Acholeplasma palmae</name>
    <dbReference type="NCBI Taxonomy" id="1318466"/>
    <lineage>
        <taxon>Bacteria</taxon>
        <taxon>Bacillati</taxon>
        <taxon>Mycoplasmatota</taxon>
        <taxon>Mollicutes</taxon>
        <taxon>Acholeplasmatales</taxon>
        <taxon>Acholeplasmataceae</taxon>
        <taxon>Acholeplasma</taxon>
    </lineage>
</organism>
<dbReference type="InterPro" id="IPR022892">
    <property type="entry name" value="RNaseHI"/>
</dbReference>
<evidence type="ECO:0000256" key="8">
    <source>
        <dbReference type="ARBA" id="ARBA00022759"/>
    </source>
</evidence>
<dbReference type="Pfam" id="PF00075">
    <property type="entry name" value="RNase_H"/>
    <property type="match status" value="1"/>
</dbReference>
<dbReference type="CDD" id="cd09278">
    <property type="entry name" value="RNase_HI_prokaryote_like"/>
    <property type="match status" value="1"/>
</dbReference>
<evidence type="ECO:0000259" key="11">
    <source>
        <dbReference type="PROSITE" id="PS50879"/>
    </source>
</evidence>
<dbReference type="PROSITE" id="PS50879">
    <property type="entry name" value="RNASE_H_1"/>
    <property type="match status" value="1"/>
</dbReference>
<dbReference type="PANTHER" id="PTHR10642:SF26">
    <property type="entry name" value="RIBONUCLEASE H1"/>
    <property type="match status" value="1"/>
</dbReference>
<dbReference type="InterPro" id="IPR002156">
    <property type="entry name" value="RNaseH_domain"/>
</dbReference>
<evidence type="ECO:0000256" key="9">
    <source>
        <dbReference type="ARBA" id="ARBA00022801"/>
    </source>
</evidence>
<evidence type="ECO:0000256" key="5">
    <source>
        <dbReference type="ARBA" id="ARBA00012180"/>
    </source>
</evidence>
<dbReference type="Gene3D" id="3.30.420.10">
    <property type="entry name" value="Ribonuclease H-like superfamily/Ribonuclease H"/>
    <property type="match status" value="1"/>
</dbReference>
<dbReference type="Proteomes" id="UP000032740">
    <property type="component" value="Chromosome"/>
</dbReference>
<evidence type="ECO:0000256" key="4">
    <source>
        <dbReference type="ARBA" id="ARBA00011245"/>
    </source>
</evidence>
<dbReference type="STRING" id="1318466.BN85405510"/>
<dbReference type="EMBL" id="FO681347">
    <property type="protein sequence ID" value="CCV64128.1"/>
    <property type="molecule type" value="Genomic_DNA"/>
</dbReference>
<gene>
    <name evidence="12" type="primary">rnhA</name>
    <name evidence="12" type="ORF">BN85405510</name>
</gene>
<reference evidence="12 13" key="1">
    <citation type="journal article" date="2013" name="J. Mol. Microbiol. Biotechnol.">
        <title>Analysis of the Complete Genomes of Acholeplasma brassicae , A. palmae and A. laidlawii and Their Comparison to the Obligate Parasites from ' Candidatus Phytoplasma'.</title>
        <authorList>
            <person name="Kube M."/>
            <person name="Siewert C."/>
            <person name="Migdoll A.M."/>
            <person name="Duduk B."/>
            <person name="Holz S."/>
            <person name="Rabus R."/>
            <person name="Seemuller E."/>
            <person name="Mitrovic J."/>
            <person name="Muller I."/>
            <person name="Buttner C."/>
            <person name="Reinhardt R."/>
        </authorList>
    </citation>
    <scope>NUCLEOTIDE SEQUENCE [LARGE SCALE GENOMIC DNA]</scope>
    <source>
        <strain evidence="12 13">J233</strain>
    </source>
</reference>
<evidence type="ECO:0000256" key="1">
    <source>
        <dbReference type="ARBA" id="ARBA00000077"/>
    </source>
</evidence>
<dbReference type="KEGG" id="apal:BN85405510"/>
<comment type="catalytic activity">
    <reaction evidence="1">
        <text>Endonucleolytic cleavage to 5'-phosphomonoester.</text>
        <dbReference type="EC" id="3.1.26.4"/>
    </reaction>
</comment>
<dbReference type="GO" id="GO:0046872">
    <property type="term" value="F:metal ion binding"/>
    <property type="evidence" value="ECO:0007669"/>
    <property type="project" value="UniProtKB-KW"/>
</dbReference>
<protein>
    <recommendedName>
        <fullName evidence="5">ribonuclease H</fullName>
        <ecNumber evidence="5">3.1.26.4</ecNumber>
    </recommendedName>
</protein>
<dbReference type="AlphaFoldDB" id="U4KKK3"/>
<dbReference type="InterPro" id="IPR050092">
    <property type="entry name" value="RNase_H"/>
</dbReference>
<dbReference type="GO" id="GO:0004523">
    <property type="term" value="F:RNA-DNA hybrid ribonuclease activity"/>
    <property type="evidence" value="ECO:0007669"/>
    <property type="project" value="UniProtKB-EC"/>
</dbReference>
<sequence>MEEIIIYTDGACSNNQDTKKSVGGWAYLLIYKGSKKTNSGKAYQTTNNRMEIKAIIEALKAIKKPTIKTKVHSDSSYVINTVTLGWKKNKNHDLWEELEEQINRFSNIEFIKVKGHDTNEYNNLVDQLAVEMTK</sequence>
<evidence type="ECO:0000256" key="7">
    <source>
        <dbReference type="ARBA" id="ARBA00022723"/>
    </source>
</evidence>
<evidence type="ECO:0000256" key="10">
    <source>
        <dbReference type="ARBA" id="ARBA00022842"/>
    </source>
</evidence>
<dbReference type="GO" id="GO:0003676">
    <property type="term" value="F:nucleic acid binding"/>
    <property type="evidence" value="ECO:0007669"/>
    <property type="project" value="InterPro"/>
</dbReference>
<evidence type="ECO:0000313" key="12">
    <source>
        <dbReference type="EMBL" id="CCV64128.1"/>
    </source>
</evidence>
<keyword evidence="7" id="KW-0479">Metal-binding</keyword>
<dbReference type="InterPro" id="IPR036397">
    <property type="entry name" value="RNaseH_sf"/>
</dbReference>
<dbReference type="OrthoDB" id="7845843at2"/>
<dbReference type="HOGENOM" id="CLU_030894_6_3_14"/>
<keyword evidence="6" id="KW-0540">Nuclease</keyword>
<feature type="domain" description="RNase H type-1" evidence="11">
    <location>
        <begin position="1"/>
        <end position="134"/>
    </location>
</feature>
<comment type="subunit">
    <text evidence="4">Monomer.</text>
</comment>
<dbReference type="InterPro" id="IPR012337">
    <property type="entry name" value="RNaseH-like_sf"/>
</dbReference>
<comment type="cofactor">
    <cofactor evidence="2">
        <name>Mg(2+)</name>
        <dbReference type="ChEBI" id="CHEBI:18420"/>
    </cofactor>
</comment>
<evidence type="ECO:0000313" key="13">
    <source>
        <dbReference type="Proteomes" id="UP000032740"/>
    </source>
</evidence>
<accession>U4KKK3</accession>
<dbReference type="RefSeq" id="WP_026657689.1">
    <property type="nucleotide sequence ID" value="NC_022538.1"/>
</dbReference>
<dbReference type="GO" id="GO:0043137">
    <property type="term" value="P:DNA replication, removal of RNA primer"/>
    <property type="evidence" value="ECO:0007669"/>
    <property type="project" value="TreeGrafter"/>
</dbReference>
<keyword evidence="9 12" id="KW-0378">Hydrolase</keyword>
<keyword evidence="10" id="KW-0460">Magnesium</keyword>
<evidence type="ECO:0000256" key="6">
    <source>
        <dbReference type="ARBA" id="ARBA00022722"/>
    </source>
</evidence>
<dbReference type="EC" id="3.1.26.4" evidence="5"/>
<proteinExistence type="inferred from homology"/>
<dbReference type="SUPFAM" id="SSF53098">
    <property type="entry name" value="Ribonuclease H-like"/>
    <property type="match status" value="1"/>
</dbReference>
<keyword evidence="13" id="KW-1185">Reference proteome</keyword>
<evidence type="ECO:0000256" key="2">
    <source>
        <dbReference type="ARBA" id="ARBA00001946"/>
    </source>
</evidence>
<name>U4KKK3_ALTPJ</name>
<evidence type="ECO:0000256" key="3">
    <source>
        <dbReference type="ARBA" id="ARBA00005300"/>
    </source>
</evidence>
<dbReference type="PANTHER" id="PTHR10642">
    <property type="entry name" value="RIBONUCLEASE H1"/>
    <property type="match status" value="1"/>
</dbReference>
<comment type="similarity">
    <text evidence="3">Belongs to the RNase H family.</text>
</comment>
<keyword evidence="8" id="KW-0255">Endonuclease</keyword>